<proteinExistence type="predicted"/>
<keyword evidence="1" id="KW-0812">Transmembrane</keyword>
<dbReference type="EMBL" id="GBXM01019762">
    <property type="protein sequence ID" value="JAH88815.1"/>
    <property type="molecule type" value="Transcribed_RNA"/>
</dbReference>
<evidence type="ECO:0000313" key="2">
    <source>
        <dbReference type="EMBL" id="JAH88815.1"/>
    </source>
</evidence>
<accession>A0A0E9WGX9</accession>
<evidence type="ECO:0000256" key="1">
    <source>
        <dbReference type="SAM" id="Phobius"/>
    </source>
</evidence>
<keyword evidence="1" id="KW-0472">Membrane</keyword>
<keyword evidence="1" id="KW-1133">Transmembrane helix</keyword>
<organism evidence="2">
    <name type="scientific">Anguilla anguilla</name>
    <name type="common">European freshwater eel</name>
    <name type="synonym">Muraena anguilla</name>
    <dbReference type="NCBI Taxonomy" id="7936"/>
    <lineage>
        <taxon>Eukaryota</taxon>
        <taxon>Metazoa</taxon>
        <taxon>Chordata</taxon>
        <taxon>Craniata</taxon>
        <taxon>Vertebrata</taxon>
        <taxon>Euteleostomi</taxon>
        <taxon>Actinopterygii</taxon>
        <taxon>Neopterygii</taxon>
        <taxon>Teleostei</taxon>
        <taxon>Anguilliformes</taxon>
        <taxon>Anguillidae</taxon>
        <taxon>Anguilla</taxon>
    </lineage>
</organism>
<name>A0A0E9WGX9_ANGAN</name>
<reference evidence="2" key="2">
    <citation type="journal article" date="2015" name="Fish Shellfish Immunol.">
        <title>Early steps in the European eel (Anguilla anguilla)-Vibrio vulnificus interaction in the gills: Role of the RtxA13 toxin.</title>
        <authorList>
            <person name="Callol A."/>
            <person name="Pajuelo D."/>
            <person name="Ebbesson L."/>
            <person name="Teles M."/>
            <person name="MacKenzie S."/>
            <person name="Amaro C."/>
        </authorList>
    </citation>
    <scope>NUCLEOTIDE SEQUENCE</scope>
</reference>
<feature type="transmembrane region" description="Helical" evidence="1">
    <location>
        <begin position="12"/>
        <end position="33"/>
    </location>
</feature>
<dbReference type="AlphaFoldDB" id="A0A0E9WGX9"/>
<sequence length="56" mass="6446">MNNCLNVLLNLPFFLSQLFHIICVIFILFVLGFQFCSNQLAVGNDCMYETHKVLCC</sequence>
<reference evidence="2" key="1">
    <citation type="submission" date="2014-11" db="EMBL/GenBank/DDBJ databases">
        <authorList>
            <person name="Amaro Gonzalez C."/>
        </authorList>
    </citation>
    <scope>NUCLEOTIDE SEQUENCE</scope>
</reference>
<protein>
    <submittedName>
        <fullName evidence="2">Uncharacterized protein</fullName>
    </submittedName>
</protein>